<dbReference type="AlphaFoldDB" id="A0A1E1IZ96"/>
<keyword evidence="1" id="KW-0507">mRNA processing</keyword>
<dbReference type="SMART" id="SM00667">
    <property type="entry name" value="LisH"/>
    <property type="match status" value="1"/>
</dbReference>
<organism evidence="5">
    <name type="scientific">Leishmania guyanensis</name>
    <dbReference type="NCBI Taxonomy" id="5670"/>
    <lineage>
        <taxon>Eukaryota</taxon>
        <taxon>Discoba</taxon>
        <taxon>Euglenozoa</taxon>
        <taxon>Kinetoplastea</taxon>
        <taxon>Metakinetoplastina</taxon>
        <taxon>Trypanosomatida</taxon>
        <taxon>Trypanosomatidae</taxon>
        <taxon>Leishmaniinae</taxon>
        <taxon>Leishmania</taxon>
        <taxon>Leishmania guyanensis species complex</taxon>
    </lineage>
</organism>
<dbReference type="Gene3D" id="2.130.10.10">
    <property type="entry name" value="YVTN repeat-like/Quinoprotein amine dehydrogenase"/>
    <property type="match status" value="1"/>
</dbReference>
<evidence type="ECO:0000256" key="3">
    <source>
        <dbReference type="ARBA" id="ARBA00025801"/>
    </source>
</evidence>
<dbReference type="InterPro" id="IPR006594">
    <property type="entry name" value="LisH"/>
</dbReference>
<keyword evidence="2" id="KW-0508">mRNA splicing</keyword>
<dbReference type="Pfam" id="PF00400">
    <property type="entry name" value="WD40"/>
    <property type="match status" value="1"/>
</dbReference>
<dbReference type="EMBL" id="CALQ01001119">
    <property type="protein sequence ID" value="CCM16644.1"/>
    <property type="molecule type" value="Genomic_DNA"/>
</dbReference>
<feature type="region of interest" description="Disordered" evidence="4">
    <location>
        <begin position="225"/>
        <end position="245"/>
    </location>
</feature>
<evidence type="ECO:0000313" key="5">
    <source>
        <dbReference type="EMBL" id="CCM16644.1"/>
    </source>
</evidence>
<dbReference type="GO" id="GO:0000398">
    <property type="term" value="P:mRNA splicing, via spliceosome"/>
    <property type="evidence" value="ECO:0007669"/>
    <property type="project" value="InterPro"/>
</dbReference>
<dbReference type="InterPro" id="IPR001680">
    <property type="entry name" value="WD40_rpt"/>
</dbReference>
<accession>A0A1E1IZ96</accession>
<dbReference type="PANTHER" id="PTHR22848">
    <property type="entry name" value="WD40 REPEAT PROTEIN"/>
    <property type="match status" value="1"/>
</dbReference>
<evidence type="ECO:0000256" key="4">
    <source>
        <dbReference type="SAM" id="MobiDB-lite"/>
    </source>
</evidence>
<dbReference type="Pfam" id="PF08513">
    <property type="entry name" value="LisH"/>
    <property type="match status" value="1"/>
</dbReference>
<comment type="similarity">
    <text evidence="3">Belongs to the WD repeat SMU1 family.</text>
</comment>
<proteinExistence type="inferred from homology"/>
<evidence type="ECO:0000256" key="1">
    <source>
        <dbReference type="ARBA" id="ARBA00022664"/>
    </source>
</evidence>
<evidence type="ECO:0000256" key="2">
    <source>
        <dbReference type="ARBA" id="ARBA00023187"/>
    </source>
</evidence>
<dbReference type="InterPro" id="IPR036322">
    <property type="entry name" value="WD40_repeat_dom_sf"/>
</dbReference>
<dbReference type="SUPFAM" id="SSF50978">
    <property type="entry name" value="WD40 repeat-like"/>
    <property type="match status" value="1"/>
</dbReference>
<dbReference type="InterPro" id="IPR045184">
    <property type="entry name" value="SMU1"/>
</dbReference>
<protein>
    <submittedName>
        <fullName evidence="5">Uncharacterized protein</fullName>
    </submittedName>
</protein>
<dbReference type="SMART" id="SM00320">
    <property type="entry name" value="WD40"/>
    <property type="match status" value="4"/>
</dbReference>
<sequence>MEAQSPSPFSSRVIPHERVLRYVYEFLDENGYQQALRALQDESKVPYNIIHVKPDEPGNSSGVVQASFSGKRGSAKGFSTATERNLERAVMEGSWAEVLHVYVDGLLLPEEIKATLYEVILEEIVELHGLIPAGRSLLLNAPIFQLMRTDTPARYIRLEKMIEQGQRTMTEGTVYNAAIRHVTPGILHRRTALLQQLKTAIRFTSEAPIGRLAAALARVAASDSGGVDGSTQRTHSASIVPPQSGGPMLLAESSNAVAISRKRDRGQALPDDAAWADTFLQYPLTAPKEIRRRLPYAGTRAVCCCTPLSSANEELLVVGCADGVVEFVSLTTGESIGNPLRHSGGVMCMMRDTTDGAGPAPDWLAIGYRDGWVKVYNVDSHKLVRRFEMVHTMGVTAVVFSGPRNTVSLSGHHSFIVTGSFDGAIKVLEIATGAVIRTVANSHASAFVYALLPLEAPGTEADALRYFLCSSGNDGTLSLWRLEDKREEGAEVPGTVELLRVQGAIPLDQIHHELRDAVPTQLYALPCVEDATHGTTATTTSTSIPATATQDAFILTRAGKACVVRITVKDEGNHYFGASFQALCIIATAHPLRSAFPHVHTVVSMSVPLLTLYAADCEGTISLHNIEMRWYNEAQWAEFGGCMRVSSATEQSAVVIVEAGKPIKDLQLTCTWSPTQHQPTSVVAYSVSLPAIYDMH</sequence>
<dbReference type="PROSITE" id="PS50896">
    <property type="entry name" value="LISH"/>
    <property type="match status" value="1"/>
</dbReference>
<dbReference type="InterPro" id="IPR015943">
    <property type="entry name" value="WD40/YVTN_repeat-like_dom_sf"/>
</dbReference>
<gene>
    <name evidence="5" type="primary">LgM4147LRVhigh.27.01390.00090</name>
    <name evidence="5" type="ORF">BN36_2741460</name>
</gene>
<name>A0A1E1IZ96_LEIGU</name>
<reference evidence="5" key="1">
    <citation type="submission" date="2012-08" db="EMBL/GenBank/DDBJ databases">
        <title>Comparative genomics of metastatic and non-metastatic Leishmania guyanensis provides insights into polygenic factors involved in Leishmania RNA virus infection.</title>
        <authorList>
            <person name="Smith D."/>
            <person name="Hertz-Fowler C."/>
            <person name="Martin R."/>
            <person name="Dickens N."/>
            <person name="Fasel N."/>
            <person name="Falquet L."/>
            <person name="Beverley S."/>
            <person name="Zangger H."/>
            <person name="Calderon-Copete S."/>
            <person name="Mottram J."/>
            <person name="Xenarios I."/>
        </authorList>
    </citation>
    <scope>NUCLEOTIDE SEQUENCE</scope>
    <source>
        <strain evidence="5">MHOM/BR/75/M4147/SSU:IR2SAT-LUC</strain>
    </source>
</reference>